<proteinExistence type="inferred from homology"/>
<evidence type="ECO:0000256" key="5">
    <source>
        <dbReference type="ARBA" id="ARBA00023237"/>
    </source>
</evidence>
<protein>
    <submittedName>
        <fullName evidence="8">RagB/SusD family nutrient uptake outer membrane protein</fullName>
    </submittedName>
</protein>
<evidence type="ECO:0000256" key="1">
    <source>
        <dbReference type="ARBA" id="ARBA00004442"/>
    </source>
</evidence>
<dbReference type="InterPro" id="IPR012944">
    <property type="entry name" value="SusD_RagB_dom"/>
</dbReference>
<comment type="caution">
    <text evidence="8">The sequence shown here is derived from an EMBL/GenBank/DDBJ whole genome shotgun (WGS) entry which is preliminary data.</text>
</comment>
<dbReference type="Pfam" id="PF07980">
    <property type="entry name" value="SusD_RagB"/>
    <property type="match status" value="1"/>
</dbReference>
<evidence type="ECO:0000259" key="6">
    <source>
        <dbReference type="Pfam" id="PF07980"/>
    </source>
</evidence>
<dbReference type="InterPro" id="IPR011990">
    <property type="entry name" value="TPR-like_helical_dom_sf"/>
</dbReference>
<dbReference type="Proteomes" id="UP001255246">
    <property type="component" value="Unassembled WGS sequence"/>
</dbReference>
<sequence length="576" mass="65358">MRNKSFILLFLFLILGCSEDNEEQIPEGNLEVLVITSDNLPIQGVSVNLLEKDLTIVTNTNGIALFENLAIGTYDISISVNDISYENTDPIIIENNKTTVVQLVTIDEADPIEPILLNLENLIEIVYGKLKNEYLFDSKGYVSYWGDIGSDIAYVNSMLNSRLYEIDTYQATSSNFIINKVWEEHYKLIRDIHIGLDAIEKNEFQPDDNLDLDLIEAEFRFVRALLYFNLVKLYGNPVLVTALVDPSGPPPNDQNANSTYDLIESDLLFAIDHLQSSTPRDKASVSAARALLGKVYLTMAGFPIFKSDGYVKALEQLKQVEGKYALEPNYADVFSVENEDNNSEVIFKIGFDGDGNYGVFWGPQGISFRDELFLATNFIENYFENPADISDPITFPLPAEDQRFFQNIATFTFQNGVSNDNSDIGEWRPYKYKKDALSALNLNEESFDLPYLRYADVLLMIAEAENAVNGPTQYAYEAINQVRRRAFGNADNDIETGLNQQDFLEAILNERRLELAFEGSRKDDLIRTQRLQATIDFINQDFTPNFIKDFQDFEYIWPIPQGELSLNQGVVQNPGY</sequence>
<dbReference type="InterPro" id="IPR033985">
    <property type="entry name" value="SusD-like_N"/>
</dbReference>
<dbReference type="EMBL" id="JAVRHR010000001">
    <property type="protein sequence ID" value="MDT0606685.1"/>
    <property type="molecule type" value="Genomic_DNA"/>
</dbReference>
<keyword evidence="9" id="KW-1185">Reference proteome</keyword>
<name>A0ABU3A927_9FLAO</name>
<dbReference type="InterPro" id="IPR013783">
    <property type="entry name" value="Ig-like_fold"/>
</dbReference>
<keyword evidence="4" id="KW-0472">Membrane</keyword>
<evidence type="ECO:0000256" key="4">
    <source>
        <dbReference type="ARBA" id="ARBA00023136"/>
    </source>
</evidence>
<feature type="domain" description="SusD-like N-terminal" evidence="7">
    <location>
        <begin position="117"/>
        <end position="297"/>
    </location>
</feature>
<reference evidence="8 9" key="1">
    <citation type="submission" date="2023-09" db="EMBL/GenBank/DDBJ databases">
        <authorList>
            <person name="Rey-Velasco X."/>
        </authorList>
    </citation>
    <scope>NUCLEOTIDE SEQUENCE [LARGE SCALE GENOMIC DNA]</scope>
    <source>
        <strain evidence="8 9">F388</strain>
    </source>
</reference>
<organism evidence="8 9">
    <name type="scientific">Croceitalea rosinachiae</name>
    <dbReference type="NCBI Taxonomy" id="3075596"/>
    <lineage>
        <taxon>Bacteria</taxon>
        <taxon>Pseudomonadati</taxon>
        <taxon>Bacteroidota</taxon>
        <taxon>Flavobacteriia</taxon>
        <taxon>Flavobacteriales</taxon>
        <taxon>Flavobacteriaceae</taxon>
        <taxon>Croceitalea</taxon>
    </lineage>
</organism>
<comment type="similarity">
    <text evidence="2">Belongs to the SusD family.</text>
</comment>
<comment type="subcellular location">
    <subcellularLocation>
        <location evidence="1">Cell outer membrane</location>
    </subcellularLocation>
</comment>
<evidence type="ECO:0000259" key="7">
    <source>
        <dbReference type="Pfam" id="PF14322"/>
    </source>
</evidence>
<dbReference type="InterPro" id="IPR013784">
    <property type="entry name" value="Carb-bd-like_fold"/>
</dbReference>
<dbReference type="PROSITE" id="PS51257">
    <property type="entry name" value="PROKAR_LIPOPROTEIN"/>
    <property type="match status" value="1"/>
</dbReference>
<gene>
    <name evidence="8" type="ORF">RM706_06570</name>
</gene>
<dbReference type="SUPFAM" id="SSF49452">
    <property type="entry name" value="Starch-binding domain-like"/>
    <property type="match status" value="1"/>
</dbReference>
<dbReference type="Gene3D" id="1.25.40.390">
    <property type="match status" value="1"/>
</dbReference>
<dbReference type="Pfam" id="PF14322">
    <property type="entry name" value="SusD-like_3"/>
    <property type="match status" value="1"/>
</dbReference>
<keyword evidence="5" id="KW-0998">Cell outer membrane</keyword>
<evidence type="ECO:0000313" key="8">
    <source>
        <dbReference type="EMBL" id="MDT0606685.1"/>
    </source>
</evidence>
<dbReference type="SUPFAM" id="SSF48452">
    <property type="entry name" value="TPR-like"/>
    <property type="match status" value="1"/>
</dbReference>
<evidence type="ECO:0000256" key="3">
    <source>
        <dbReference type="ARBA" id="ARBA00022729"/>
    </source>
</evidence>
<dbReference type="Gene3D" id="2.60.40.10">
    <property type="entry name" value="Immunoglobulins"/>
    <property type="match status" value="1"/>
</dbReference>
<keyword evidence="3" id="KW-0732">Signal</keyword>
<accession>A0ABU3A927</accession>
<dbReference type="CDD" id="cd08977">
    <property type="entry name" value="SusD"/>
    <property type="match status" value="1"/>
</dbReference>
<evidence type="ECO:0000256" key="2">
    <source>
        <dbReference type="ARBA" id="ARBA00006275"/>
    </source>
</evidence>
<evidence type="ECO:0000313" key="9">
    <source>
        <dbReference type="Proteomes" id="UP001255246"/>
    </source>
</evidence>
<dbReference type="RefSeq" id="WP_311350233.1">
    <property type="nucleotide sequence ID" value="NZ_JAVRHR010000001.1"/>
</dbReference>
<feature type="domain" description="RagB/SusD" evidence="6">
    <location>
        <begin position="426"/>
        <end position="576"/>
    </location>
</feature>